<reference evidence="1 2" key="1">
    <citation type="submission" date="2020-01" db="EMBL/GenBank/DDBJ databases">
        <title>the WGS Modestobacter muralis CPCC 204518.</title>
        <authorList>
            <person name="Jiang Z."/>
        </authorList>
    </citation>
    <scope>NUCLEOTIDE SEQUENCE [LARGE SCALE GENOMIC DNA]</scope>
    <source>
        <strain evidence="1 2">DSM 100205</strain>
    </source>
</reference>
<keyword evidence="2" id="KW-1185">Reference proteome</keyword>
<dbReference type="Proteomes" id="UP000468828">
    <property type="component" value="Unassembled WGS sequence"/>
</dbReference>
<evidence type="ECO:0000313" key="1">
    <source>
        <dbReference type="EMBL" id="NEK94966.1"/>
    </source>
</evidence>
<gene>
    <name evidence="1" type="ORF">GCU67_12410</name>
</gene>
<evidence type="ECO:0000313" key="2">
    <source>
        <dbReference type="Proteomes" id="UP000468828"/>
    </source>
</evidence>
<protein>
    <submittedName>
        <fullName evidence="1">Uncharacterized protein</fullName>
    </submittedName>
</protein>
<proteinExistence type="predicted"/>
<organism evidence="1 2">
    <name type="scientific">Modestobacter muralis</name>
    <dbReference type="NCBI Taxonomy" id="1608614"/>
    <lineage>
        <taxon>Bacteria</taxon>
        <taxon>Bacillati</taxon>
        <taxon>Actinomycetota</taxon>
        <taxon>Actinomycetes</taxon>
        <taxon>Geodermatophilales</taxon>
        <taxon>Geodermatophilaceae</taxon>
        <taxon>Modestobacter</taxon>
    </lineage>
</organism>
<name>A0A6P0EWL9_9ACTN</name>
<dbReference type="AlphaFoldDB" id="A0A6P0EWL9"/>
<comment type="caution">
    <text evidence="1">The sequence shown here is derived from an EMBL/GenBank/DDBJ whole genome shotgun (WGS) entry which is preliminary data.</text>
</comment>
<dbReference type="EMBL" id="JAAGWH010000033">
    <property type="protein sequence ID" value="NEK94966.1"/>
    <property type="molecule type" value="Genomic_DNA"/>
</dbReference>
<sequence>MLVTEAFFDPDGSCRLIDRFERTEIRWPSVEAWAADWATEWRSHEWGGATDFMHVACDDRTPGVVEALVVLAESAAGDADLLAMIGAGPMEHLLSHSGHGLAVLPDADRAARRSQAFRTALGSVLLGSGVPKPVSRWWAEFDPRRTERP</sequence>
<accession>A0A6P0EWL9</accession>